<sequence>MNVNNIYELAESLTEHWSPQVIASVNDQYVKIAKIEGQLVWHTHEQEDEAFFIIKGEMYIEYENHIVNLKEGDFHVVPKGTPHNPVAVTSSCWIMLIESKSTLHTGEVQTKKTKSLQEQLSASEVKR</sequence>
<accession>A0ABV2BT60</accession>
<dbReference type="Proteomes" id="UP001548189">
    <property type="component" value="Unassembled WGS sequence"/>
</dbReference>
<dbReference type="SUPFAM" id="SSF51182">
    <property type="entry name" value="RmlC-like cupins"/>
    <property type="match status" value="1"/>
</dbReference>
<evidence type="ECO:0000259" key="2">
    <source>
        <dbReference type="Pfam" id="PF07883"/>
    </source>
</evidence>
<name>A0ABV2BT60_9GAMM</name>
<dbReference type="Gene3D" id="2.60.120.10">
    <property type="entry name" value="Jelly Rolls"/>
    <property type="match status" value="1"/>
</dbReference>
<evidence type="ECO:0000313" key="4">
    <source>
        <dbReference type="Proteomes" id="UP001548189"/>
    </source>
</evidence>
<feature type="compositionally biased region" description="Polar residues" evidence="1">
    <location>
        <begin position="116"/>
        <end position="127"/>
    </location>
</feature>
<dbReference type="Pfam" id="PF07883">
    <property type="entry name" value="Cupin_2"/>
    <property type="match status" value="1"/>
</dbReference>
<dbReference type="InterPro" id="IPR011051">
    <property type="entry name" value="RmlC_Cupin_sf"/>
</dbReference>
<feature type="domain" description="Cupin type-2" evidence="2">
    <location>
        <begin position="36"/>
        <end position="89"/>
    </location>
</feature>
<feature type="region of interest" description="Disordered" evidence="1">
    <location>
        <begin position="106"/>
        <end position="127"/>
    </location>
</feature>
<dbReference type="RefSeq" id="WP_353895709.1">
    <property type="nucleotide sequence ID" value="NZ_JBEVCJ010000007.1"/>
</dbReference>
<protein>
    <submittedName>
        <fullName evidence="3">Cupin domain-containing protein</fullName>
    </submittedName>
</protein>
<dbReference type="InterPro" id="IPR013096">
    <property type="entry name" value="Cupin_2"/>
</dbReference>
<dbReference type="EMBL" id="JBEVCJ010000007">
    <property type="protein sequence ID" value="MET1255123.1"/>
    <property type="molecule type" value="Genomic_DNA"/>
</dbReference>
<evidence type="ECO:0000256" key="1">
    <source>
        <dbReference type="SAM" id="MobiDB-lite"/>
    </source>
</evidence>
<dbReference type="CDD" id="cd02226">
    <property type="entry name" value="cupin_YdbB-like"/>
    <property type="match status" value="1"/>
</dbReference>
<reference evidence="3 4" key="1">
    <citation type="submission" date="2024-06" db="EMBL/GenBank/DDBJ databases">
        <authorList>
            <person name="Li F."/>
        </authorList>
    </citation>
    <scope>NUCLEOTIDE SEQUENCE [LARGE SCALE GENOMIC DNA]</scope>
    <source>
        <strain evidence="3 4">GXAS 311</strain>
    </source>
</reference>
<dbReference type="InterPro" id="IPR014710">
    <property type="entry name" value="RmlC-like_jellyroll"/>
</dbReference>
<gene>
    <name evidence="3" type="ORF">ABVT43_08300</name>
</gene>
<organism evidence="3 4">
    <name type="scientific">Aliikangiella maris</name>
    <dbReference type="NCBI Taxonomy" id="3162458"/>
    <lineage>
        <taxon>Bacteria</taxon>
        <taxon>Pseudomonadati</taxon>
        <taxon>Pseudomonadota</taxon>
        <taxon>Gammaproteobacteria</taxon>
        <taxon>Oceanospirillales</taxon>
        <taxon>Pleioneaceae</taxon>
        <taxon>Aliikangiella</taxon>
    </lineage>
</organism>
<comment type="caution">
    <text evidence="3">The sequence shown here is derived from an EMBL/GenBank/DDBJ whole genome shotgun (WGS) entry which is preliminary data.</text>
</comment>
<dbReference type="PANTHER" id="PTHR36114">
    <property type="entry name" value="16.7 KDA PROTEIN IN WHIE LOCUS"/>
    <property type="match status" value="1"/>
</dbReference>
<keyword evidence="4" id="KW-1185">Reference proteome</keyword>
<dbReference type="PANTHER" id="PTHR36114:SF1">
    <property type="entry name" value="16.7 KDA PROTEIN IN WHIE LOCUS"/>
    <property type="match status" value="1"/>
</dbReference>
<proteinExistence type="predicted"/>
<dbReference type="InterPro" id="IPR052044">
    <property type="entry name" value="PKS_Associated_Protein"/>
</dbReference>
<evidence type="ECO:0000313" key="3">
    <source>
        <dbReference type="EMBL" id="MET1255123.1"/>
    </source>
</evidence>